<accession>A0A9P4Y9Q9</accession>
<evidence type="ECO:0000313" key="1">
    <source>
        <dbReference type="EMBL" id="KAF3769088.1"/>
    </source>
</evidence>
<dbReference type="OrthoDB" id="2129069at2759"/>
<dbReference type="GeneID" id="63842646"/>
<keyword evidence="2" id="KW-1185">Reference proteome</keyword>
<dbReference type="RefSeq" id="XP_040780049.1">
    <property type="nucleotide sequence ID" value="XM_040925517.1"/>
</dbReference>
<name>A0A9P4Y9Q9_CRYP1</name>
<comment type="caution">
    <text evidence="1">The sequence shown here is derived from an EMBL/GenBank/DDBJ whole genome shotgun (WGS) entry which is preliminary data.</text>
</comment>
<dbReference type="Proteomes" id="UP000803844">
    <property type="component" value="Unassembled WGS sequence"/>
</dbReference>
<proteinExistence type="predicted"/>
<evidence type="ECO:0000313" key="2">
    <source>
        <dbReference type="Proteomes" id="UP000803844"/>
    </source>
</evidence>
<protein>
    <submittedName>
        <fullName evidence="1">Uncharacterized protein</fullName>
    </submittedName>
</protein>
<reference evidence="1" key="1">
    <citation type="journal article" date="2020" name="Phytopathology">
        <title>Genome sequence of the chestnut blight fungus Cryphonectria parasitica EP155: A fundamental resource for an archetypical invasive plant pathogen.</title>
        <authorList>
            <person name="Crouch J.A."/>
            <person name="Dawe A."/>
            <person name="Aerts A."/>
            <person name="Barry K."/>
            <person name="Churchill A.C.L."/>
            <person name="Grimwood J."/>
            <person name="Hillman B."/>
            <person name="Milgroom M.G."/>
            <person name="Pangilinan J."/>
            <person name="Smith M."/>
            <person name="Salamov A."/>
            <person name="Schmutz J."/>
            <person name="Yadav J."/>
            <person name="Grigoriev I.V."/>
            <person name="Nuss D."/>
        </authorList>
    </citation>
    <scope>NUCLEOTIDE SEQUENCE</scope>
    <source>
        <strain evidence="1">EP155</strain>
    </source>
</reference>
<gene>
    <name evidence="1" type="ORF">M406DRAFT_72038</name>
</gene>
<dbReference type="EMBL" id="MU032345">
    <property type="protein sequence ID" value="KAF3769088.1"/>
    <property type="molecule type" value="Genomic_DNA"/>
</dbReference>
<sequence length="219" mass="24768">MFCTSLRRRRQWASAVPYLLQHDKMKFRESKLDTHDVNLPLPSTHPGQRYLRFVLLSAADGDISYRHQRVERLYHLSGNNDAAVIWLLGSAGCTSSFIQFQIKLMDDKLDIPLVPLLKIEDLPATLLRFHRSLLQADVITRQPAVQAPSMGSMQSLLPYCAIEPPLSENKVHILSDITVGLADLANKANTEIGRAKIVDYLDPEDAERTIGFWAQEYLA</sequence>
<dbReference type="AlphaFoldDB" id="A0A9P4Y9Q9"/>
<organism evidence="1 2">
    <name type="scientific">Cryphonectria parasitica (strain ATCC 38755 / EP155)</name>
    <dbReference type="NCBI Taxonomy" id="660469"/>
    <lineage>
        <taxon>Eukaryota</taxon>
        <taxon>Fungi</taxon>
        <taxon>Dikarya</taxon>
        <taxon>Ascomycota</taxon>
        <taxon>Pezizomycotina</taxon>
        <taxon>Sordariomycetes</taxon>
        <taxon>Sordariomycetidae</taxon>
        <taxon>Diaporthales</taxon>
        <taxon>Cryphonectriaceae</taxon>
        <taxon>Cryphonectria-Endothia species complex</taxon>
        <taxon>Cryphonectria</taxon>
    </lineage>
</organism>